<comment type="caution">
    <text evidence="2">The sequence shown here is derived from an EMBL/GenBank/DDBJ whole genome shotgun (WGS) entry which is preliminary data.</text>
</comment>
<dbReference type="eggNOG" id="ENOG5032KSM">
    <property type="taxonomic scope" value="Bacteria"/>
</dbReference>
<dbReference type="RefSeq" id="WP_023926709.1">
    <property type="nucleotide sequence ID" value="NZ_KI669454.1"/>
</dbReference>
<evidence type="ECO:0000313" key="2">
    <source>
        <dbReference type="EMBL" id="ETD24707.1"/>
    </source>
</evidence>
<protein>
    <recommendedName>
        <fullName evidence="4">TM2 domain-containing protein</fullName>
    </recommendedName>
</protein>
<dbReference type="PATRIC" id="fig|1357400.3.peg.62"/>
<keyword evidence="1" id="KW-0812">Transmembrane</keyword>
<keyword evidence="3" id="KW-1185">Reference proteome</keyword>
<keyword evidence="1" id="KW-1133">Transmembrane helix</keyword>
<dbReference type="AlphaFoldDB" id="V8CC78"/>
<gene>
    <name evidence="2" type="ORF">HMPREF2086_00039</name>
</gene>
<dbReference type="HOGENOM" id="CLU_081297_7_0_7"/>
<dbReference type="EMBL" id="AZJI01000001">
    <property type="protein sequence ID" value="ETD24707.1"/>
    <property type="molecule type" value="Genomic_DNA"/>
</dbReference>
<keyword evidence="1" id="KW-0472">Membrane</keyword>
<dbReference type="OrthoDB" id="5328491at2"/>
<evidence type="ECO:0000256" key="1">
    <source>
        <dbReference type="SAM" id="Phobius"/>
    </source>
</evidence>
<feature type="transmembrane region" description="Helical" evidence="1">
    <location>
        <begin position="79"/>
        <end position="97"/>
    </location>
</feature>
<feature type="transmembrane region" description="Helical" evidence="1">
    <location>
        <begin position="109"/>
        <end position="132"/>
    </location>
</feature>
<reference evidence="2 3" key="1">
    <citation type="journal article" date="2014" name="Genome Announc.">
        <title>Draft genome sequences of six enterohepatic helicobacter species isolated from humans and one from rhesus macaques.</title>
        <authorList>
            <person name="Shen Z."/>
            <person name="Sheh A."/>
            <person name="Young S.K."/>
            <person name="Abouelliel A."/>
            <person name="Ward D.V."/>
            <person name="Earl A.M."/>
            <person name="Fox J.G."/>
        </authorList>
    </citation>
    <scope>NUCLEOTIDE SEQUENCE [LARGE SCALE GENOMIC DNA]</scope>
    <source>
        <strain evidence="2 3">MIT 99-5501</strain>
    </source>
</reference>
<evidence type="ECO:0000313" key="3">
    <source>
        <dbReference type="Proteomes" id="UP000018731"/>
    </source>
</evidence>
<evidence type="ECO:0008006" key="4">
    <source>
        <dbReference type="Google" id="ProtNLM"/>
    </source>
</evidence>
<dbReference type="STRING" id="1357400.HMPREF2086_00039"/>
<sequence>MDTNSILLAVQDKLPKDIQSRQMLQDRLDKLSDSQRNELVQKLPFLKLKSPALVFWVGSFLFGSFGVGRFMIGDMLLGGIRLVLTIIMYVLISVGTVDMVGKAPYGEVSTLYIISLVLNLVVAIWWIVDLFLTGKKLRNNNLNKIFQVIG</sequence>
<name>V8CC78_9HELI</name>
<feature type="transmembrane region" description="Helical" evidence="1">
    <location>
        <begin position="53"/>
        <end position="72"/>
    </location>
</feature>
<proteinExistence type="predicted"/>
<dbReference type="Proteomes" id="UP000018731">
    <property type="component" value="Unassembled WGS sequence"/>
</dbReference>
<organism evidence="2 3">
    <name type="scientific">Helicobacter macacae MIT 99-5501</name>
    <dbReference type="NCBI Taxonomy" id="1357400"/>
    <lineage>
        <taxon>Bacteria</taxon>
        <taxon>Pseudomonadati</taxon>
        <taxon>Campylobacterota</taxon>
        <taxon>Epsilonproteobacteria</taxon>
        <taxon>Campylobacterales</taxon>
        <taxon>Helicobacteraceae</taxon>
        <taxon>Helicobacter</taxon>
    </lineage>
</organism>
<accession>V8CC78</accession>